<gene>
    <name evidence="1" type="ORF">METZ01_LOCUS507336</name>
</gene>
<sequence length="83" mass="9943">MFPELIVMKEIPMTANEMIAALKAVKVEEYVEEVLEDMSEEDLYCNFRLNGDYFDFRETDKTDEYEDKYREDYSIDTCTDNIQ</sequence>
<accession>A0A383EC75</accession>
<evidence type="ECO:0000313" key="1">
    <source>
        <dbReference type="EMBL" id="SVE54482.1"/>
    </source>
</evidence>
<dbReference type="EMBL" id="UINC01224732">
    <property type="protein sequence ID" value="SVE54482.1"/>
    <property type="molecule type" value="Genomic_DNA"/>
</dbReference>
<organism evidence="1">
    <name type="scientific">marine metagenome</name>
    <dbReference type="NCBI Taxonomy" id="408172"/>
    <lineage>
        <taxon>unclassified sequences</taxon>
        <taxon>metagenomes</taxon>
        <taxon>ecological metagenomes</taxon>
    </lineage>
</organism>
<name>A0A383EC75_9ZZZZ</name>
<reference evidence="1" key="1">
    <citation type="submission" date="2018-05" db="EMBL/GenBank/DDBJ databases">
        <authorList>
            <person name="Lanie J.A."/>
            <person name="Ng W.-L."/>
            <person name="Kazmierczak K.M."/>
            <person name="Andrzejewski T.M."/>
            <person name="Davidsen T.M."/>
            <person name="Wayne K.J."/>
            <person name="Tettelin H."/>
            <person name="Glass J.I."/>
            <person name="Rusch D."/>
            <person name="Podicherti R."/>
            <person name="Tsui H.-C.T."/>
            <person name="Winkler M.E."/>
        </authorList>
    </citation>
    <scope>NUCLEOTIDE SEQUENCE</scope>
</reference>
<dbReference type="AlphaFoldDB" id="A0A383EC75"/>
<proteinExistence type="predicted"/>
<protein>
    <submittedName>
        <fullName evidence="1">Uncharacterized protein</fullName>
    </submittedName>
</protein>